<reference evidence="5" key="1">
    <citation type="submission" date="2023-05" db="EMBL/GenBank/DDBJ databases">
        <authorList>
            <person name="Stuckert A."/>
        </authorList>
    </citation>
    <scope>NUCLEOTIDE SEQUENCE</scope>
</reference>
<keyword evidence="2" id="KW-0519">Myristate</keyword>
<dbReference type="Proteomes" id="UP001162483">
    <property type="component" value="Unassembled WGS sequence"/>
</dbReference>
<comment type="similarity">
    <text evidence="1">Belongs to the small GTPase superfamily. Arf family.</text>
</comment>
<evidence type="ECO:0000313" key="5">
    <source>
        <dbReference type="EMBL" id="CAI9583532.1"/>
    </source>
</evidence>
<evidence type="ECO:0008006" key="7">
    <source>
        <dbReference type="Google" id="ProtNLM"/>
    </source>
</evidence>
<dbReference type="InterPro" id="IPR044612">
    <property type="entry name" value="ARL2/3"/>
</dbReference>
<evidence type="ECO:0000256" key="3">
    <source>
        <dbReference type="ARBA" id="ARBA00022741"/>
    </source>
</evidence>
<evidence type="ECO:0000256" key="1">
    <source>
        <dbReference type="ARBA" id="ARBA00010290"/>
    </source>
</evidence>
<keyword evidence="2" id="KW-0449">Lipoprotein</keyword>
<keyword evidence="3" id="KW-0547">Nucleotide-binding</keyword>
<dbReference type="InterPro" id="IPR027417">
    <property type="entry name" value="P-loop_NTPase"/>
</dbReference>
<sequence>MVDSADCAGFQDCAQELAGLLLEERLAGATLLVFANKQDLPAALLKDATREPLELDSIKTHYWCTQGCSVVTGENLLTGIDWLLDDISSQIFSVD</sequence>
<evidence type="ECO:0000256" key="2">
    <source>
        <dbReference type="ARBA" id="ARBA00022707"/>
    </source>
</evidence>
<accession>A0ABN9EHU3</accession>
<organism evidence="5 6">
    <name type="scientific">Staurois parvus</name>
    <dbReference type="NCBI Taxonomy" id="386267"/>
    <lineage>
        <taxon>Eukaryota</taxon>
        <taxon>Metazoa</taxon>
        <taxon>Chordata</taxon>
        <taxon>Craniata</taxon>
        <taxon>Vertebrata</taxon>
        <taxon>Euteleostomi</taxon>
        <taxon>Amphibia</taxon>
        <taxon>Batrachia</taxon>
        <taxon>Anura</taxon>
        <taxon>Neobatrachia</taxon>
        <taxon>Ranoidea</taxon>
        <taxon>Ranidae</taxon>
        <taxon>Staurois</taxon>
    </lineage>
</organism>
<proteinExistence type="inferred from homology"/>
<keyword evidence="4" id="KW-0342">GTP-binding</keyword>
<gene>
    <name evidence="5" type="ORF">SPARVUS_LOCUS9829472</name>
</gene>
<dbReference type="Gene3D" id="3.40.50.300">
    <property type="entry name" value="P-loop containing nucleotide triphosphate hydrolases"/>
    <property type="match status" value="1"/>
</dbReference>
<dbReference type="InterPro" id="IPR006689">
    <property type="entry name" value="Small_GTPase_ARF/SAR"/>
</dbReference>
<keyword evidence="6" id="KW-1185">Reference proteome</keyword>
<dbReference type="EMBL" id="CATNWA010015454">
    <property type="protein sequence ID" value="CAI9583532.1"/>
    <property type="molecule type" value="Genomic_DNA"/>
</dbReference>
<dbReference type="Pfam" id="PF00025">
    <property type="entry name" value="Arf"/>
    <property type="match status" value="1"/>
</dbReference>
<evidence type="ECO:0000256" key="4">
    <source>
        <dbReference type="ARBA" id="ARBA00023134"/>
    </source>
</evidence>
<protein>
    <recommendedName>
        <fullName evidence="7">ADP-ribosylation factor</fullName>
    </recommendedName>
</protein>
<evidence type="ECO:0000313" key="6">
    <source>
        <dbReference type="Proteomes" id="UP001162483"/>
    </source>
</evidence>
<dbReference type="PANTHER" id="PTHR45697">
    <property type="entry name" value="ADP-RIBOSYLATION FACTOR-LIKE PROTEIN 2-RELATED"/>
    <property type="match status" value="1"/>
</dbReference>
<name>A0ABN9EHU3_9NEOB</name>
<comment type="caution">
    <text evidence="5">The sequence shown here is derived from an EMBL/GenBank/DDBJ whole genome shotgun (WGS) entry which is preliminary data.</text>
</comment>
<dbReference type="SUPFAM" id="SSF52540">
    <property type="entry name" value="P-loop containing nucleoside triphosphate hydrolases"/>
    <property type="match status" value="1"/>
</dbReference>